<dbReference type="GO" id="GO:0005524">
    <property type="term" value="F:ATP binding"/>
    <property type="evidence" value="ECO:0007669"/>
    <property type="project" value="UniProtKB-KW"/>
</dbReference>
<keyword evidence="10" id="KW-1185">Reference proteome</keyword>
<accession>D8LXP6</accession>
<reference evidence="9" key="1">
    <citation type="submission" date="2010-02" db="EMBL/GenBank/DDBJ databases">
        <title>Sequencing and annotation of the Blastocystis hominis genome.</title>
        <authorList>
            <person name="Wincker P."/>
        </authorList>
    </citation>
    <scope>NUCLEOTIDE SEQUENCE</scope>
    <source>
        <strain evidence="9">Singapore isolate B</strain>
    </source>
</reference>
<evidence type="ECO:0000256" key="2">
    <source>
        <dbReference type="ARBA" id="ARBA00022801"/>
    </source>
</evidence>
<dbReference type="InterPro" id="IPR050079">
    <property type="entry name" value="DEAD_box_RNA_helicase"/>
</dbReference>
<keyword evidence="2" id="KW-0378">Hydrolase</keyword>
<dbReference type="GeneID" id="24917995"/>
<dbReference type="Gene3D" id="3.40.50.300">
    <property type="entry name" value="P-loop containing nucleotide triphosphate hydrolases"/>
    <property type="match status" value="2"/>
</dbReference>
<dbReference type="GO" id="GO:0016787">
    <property type="term" value="F:hydrolase activity"/>
    <property type="evidence" value="ECO:0007669"/>
    <property type="project" value="UniProtKB-KW"/>
</dbReference>
<dbReference type="RefSeq" id="XP_012894399.1">
    <property type="nucleotide sequence ID" value="XM_013038945.1"/>
</dbReference>
<dbReference type="SUPFAM" id="SSF52540">
    <property type="entry name" value="P-loop containing nucleoside triphosphate hydrolases"/>
    <property type="match status" value="1"/>
</dbReference>
<evidence type="ECO:0000256" key="3">
    <source>
        <dbReference type="ARBA" id="ARBA00022806"/>
    </source>
</evidence>
<dbReference type="InterPro" id="IPR027417">
    <property type="entry name" value="P-loop_NTPase"/>
</dbReference>
<dbReference type="AlphaFoldDB" id="D8LXP6"/>
<dbReference type="InParanoid" id="D8LXP6"/>
<keyword evidence="1" id="KW-0547">Nucleotide-binding</keyword>
<evidence type="ECO:0000259" key="8">
    <source>
        <dbReference type="PROSITE" id="PS51195"/>
    </source>
</evidence>
<dbReference type="InterPro" id="IPR011545">
    <property type="entry name" value="DEAD/DEAH_box_helicase_dom"/>
</dbReference>
<dbReference type="OMA" id="FHFFNIQ"/>
<dbReference type="InterPro" id="IPR001650">
    <property type="entry name" value="Helicase_C-like"/>
</dbReference>
<feature type="domain" description="Helicase ATP-binding" evidence="6">
    <location>
        <begin position="108"/>
        <end position="298"/>
    </location>
</feature>
<dbReference type="GO" id="GO:0005829">
    <property type="term" value="C:cytosol"/>
    <property type="evidence" value="ECO:0007669"/>
    <property type="project" value="TreeGrafter"/>
</dbReference>
<dbReference type="EMBL" id="FN668639">
    <property type="protein sequence ID" value="CBK20351.2"/>
    <property type="molecule type" value="Genomic_DNA"/>
</dbReference>
<sequence>MEKELATINTEEIDHSAINELDAASKVSSYVLHVSMNSNRTAKSSAKKSGTFQKMGVSKPVLAGIVKLGFKIPTPIQRATIPTALKGKDVVVMARTGKTSIQWDDCIGSGKTAAFLIPMVEKLKEHHLTGGVRGIVLSPTRELAYQSYRVFNKLSHYTNLRSCILVGGEAIESQFESISKHPDVIFATPGRLMHMLLEVPDFSLSSSCCCYNCDVYCCNICNVYCCCNCCCNVYCRYYHCDYLSLNFSDQLFELGFAPQLNDITGRLPVNRQSMLVSATLPPILLEFSRAGLHDPEIVRLDIDSKLSPNLCSTFFLVRPEEKTAALLFLMHRVIPNVQGVLIFVATRFHAEYITSILNHTGISTVCIYGTMEMTARTMNLAQFRDNKVPVLVVTDVAARGLDIPLVNTVIHFDCPTSPKLYVHRTGRTARGGREGTSVVFATVAEIPYILDVALFLNQPLETTTEG</sequence>
<keyword evidence="4" id="KW-0067">ATP-binding</keyword>
<dbReference type="PANTHER" id="PTHR47959:SF8">
    <property type="entry name" value="RNA HELICASE"/>
    <property type="match status" value="1"/>
</dbReference>
<keyword evidence="3" id="KW-0347">Helicase</keyword>
<dbReference type="SMART" id="SM00487">
    <property type="entry name" value="DEXDc"/>
    <property type="match status" value="1"/>
</dbReference>
<evidence type="ECO:0000256" key="5">
    <source>
        <dbReference type="PROSITE-ProRule" id="PRU00552"/>
    </source>
</evidence>
<dbReference type="CDD" id="cd18787">
    <property type="entry name" value="SF2_C_DEAD"/>
    <property type="match status" value="1"/>
</dbReference>
<proteinExistence type="predicted"/>
<dbReference type="InterPro" id="IPR014014">
    <property type="entry name" value="RNA_helicase_DEAD_Q_motif"/>
</dbReference>
<evidence type="ECO:0000259" key="6">
    <source>
        <dbReference type="PROSITE" id="PS51192"/>
    </source>
</evidence>
<organism evidence="9">
    <name type="scientific">Blastocystis hominis</name>
    <dbReference type="NCBI Taxonomy" id="12968"/>
    <lineage>
        <taxon>Eukaryota</taxon>
        <taxon>Sar</taxon>
        <taxon>Stramenopiles</taxon>
        <taxon>Bigyra</taxon>
        <taxon>Opalozoa</taxon>
        <taxon>Opalinata</taxon>
        <taxon>Blastocystidae</taxon>
        <taxon>Blastocystis</taxon>
    </lineage>
</organism>
<dbReference type="PROSITE" id="PS51192">
    <property type="entry name" value="HELICASE_ATP_BIND_1"/>
    <property type="match status" value="1"/>
</dbReference>
<name>D8LXP6_BLAHO</name>
<dbReference type="Proteomes" id="UP000008312">
    <property type="component" value="Unassembled WGS sequence"/>
</dbReference>
<dbReference type="PROSITE" id="PS51194">
    <property type="entry name" value="HELICASE_CTER"/>
    <property type="match status" value="1"/>
</dbReference>
<evidence type="ECO:0000256" key="4">
    <source>
        <dbReference type="ARBA" id="ARBA00022840"/>
    </source>
</evidence>
<gene>
    <name evidence="9" type="ORF">GSBLH_T00000700001</name>
</gene>
<evidence type="ECO:0008006" key="11">
    <source>
        <dbReference type="Google" id="ProtNLM"/>
    </source>
</evidence>
<evidence type="ECO:0000259" key="7">
    <source>
        <dbReference type="PROSITE" id="PS51194"/>
    </source>
</evidence>
<evidence type="ECO:0000256" key="1">
    <source>
        <dbReference type="ARBA" id="ARBA00022741"/>
    </source>
</evidence>
<dbReference type="GO" id="GO:0003724">
    <property type="term" value="F:RNA helicase activity"/>
    <property type="evidence" value="ECO:0007669"/>
    <property type="project" value="InterPro"/>
</dbReference>
<evidence type="ECO:0000313" key="9">
    <source>
        <dbReference type="EMBL" id="CBK20351.2"/>
    </source>
</evidence>
<dbReference type="OrthoDB" id="10261375at2759"/>
<feature type="domain" description="Helicase C-terminal" evidence="7">
    <location>
        <begin position="329"/>
        <end position="466"/>
    </location>
</feature>
<dbReference type="Pfam" id="PF00270">
    <property type="entry name" value="DEAD"/>
    <property type="match status" value="1"/>
</dbReference>
<protein>
    <recommendedName>
        <fullName evidence="11">RNA helicase</fullName>
    </recommendedName>
</protein>
<evidence type="ECO:0000313" key="10">
    <source>
        <dbReference type="Proteomes" id="UP000008312"/>
    </source>
</evidence>
<dbReference type="SMART" id="SM00490">
    <property type="entry name" value="HELICc"/>
    <property type="match status" value="1"/>
</dbReference>
<dbReference type="Pfam" id="PF00271">
    <property type="entry name" value="Helicase_C"/>
    <property type="match status" value="1"/>
</dbReference>
<feature type="domain" description="DEAD-box RNA helicase Q" evidence="8">
    <location>
        <begin position="50"/>
        <end position="78"/>
    </location>
</feature>
<dbReference type="PANTHER" id="PTHR47959">
    <property type="entry name" value="ATP-DEPENDENT RNA HELICASE RHLE-RELATED"/>
    <property type="match status" value="1"/>
</dbReference>
<dbReference type="GO" id="GO:0003676">
    <property type="term" value="F:nucleic acid binding"/>
    <property type="evidence" value="ECO:0007669"/>
    <property type="project" value="InterPro"/>
</dbReference>
<dbReference type="PROSITE" id="PS51195">
    <property type="entry name" value="Q_MOTIF"/>
    <property type="match status" value="1"/>
</dbReference>
<dbReference type="InterPro" id="IPR014001">
    <property type="entry name" value="Helicase_ATP-bd"/>
</dbReference>
<feature type="short sequence motif" description="Q motif" evidence="5">
    <location>
        <begin position="50"/>
        <end position="78"/>
    </location>
</feature>